<evidence type="ECO:0000313" key="4">
    <source>
        <dbReference type="EMBL" id="SUB75141.1"/>
    </source>
</evidence>
<dbReference type="InterPro" id="IPR005754">
    <property type="entry name" value="Sortase"/>
</dbReference>
<keyword evidence="1" id="KW-0378">Hydrolase</keyword>
<organism evidence="4 5">
    <name type="scientific">Peptoniphilus indolicus</name>
    <dbReference type="NCBI Taxonomy" id="33030"/>
    <lineage>
        <taxon>Bacteria</taxon>
        <taxon>Bacillati</taxon>
        <taxon>Bacillota</taxon>
        <taxon>Tissierellia</taxon>
        <taxon>Tissierellales</taxon>
        <taxon>Peptoniphilaceae</taxon>
        <taxon>Peptoniphilus</taxon>
    </lineage>
</organism>
<dbReference type="Pfam" id="PF04203">
    <property type="entry name" value="Sortase"/>
    <property type="match status" value="1"/>
</dbReference>
<dbReference type="SUPFAM" id="SSF63817">
    <property type="entry name" value="Sortase"/>
    <property type="match status" value="1"/>
</dbReference>
<dbReference type="Gene3D" id="2.40.260.10">
    <property type="entry name" value="Sortase"/>
    <property type="match status" value="1"/>
</dbReference>
<sequence>MRINEFKNKYFVIGYIFFFLAVLLIFYNIYEDYSAGEKSSEVINEIENKTNRYLDEADVYRNLNGIPMPTVKIGKYNYIGELSIEKLNTRLPVMEEWDYDRLKISPCRYSGSIYDKNMVIAGHNYKSHFGKLYTLNKGDRVEFLDVNKNIFNFEVINIEKLDPTNIELLINNENAEWDLTIFTCTLSGKERTVIRLKEIINGV</sequence>
<keyword evidence="3" id="KW-0472">Membrane</keyword>
<feature type="transmembrane region" description="Helical" evidence="3">
    <location>
        <begin position="12"/>
        <end position="30"/>
    </location>
</feature>
<dbReference type="CDD" id="cd00004">
    <property type="entry name" value="Sortase"/>
    <property type="match status" value="1"/>
</dbReference>
<feature type="active site" description="Proton donor/acceptor" evidence="2">
    <location>
        <position position="123"/>
    </location>
</feature>
<dbReference type="AlphaFoldDB" id="A0A379DC34"/>
<reference evidence="4 5" key="1">
    <citation type="submission" date="2018-06" db="EMBL/GenBank/DDBJ databases">
        <authorList>
            <consortium name="Pathogen Informatics"/>
            <person name="Doyle S."/>
        </authorList>
    </citation>
    <scope>NUCLEOTIDE SEQUENCE [LARGE SCALE GENOMIC DNA]</scope>
    <source>
        <strain evidence="4 5">NCTC11088</strain>
    </source>
</reference>
<dbReference type="InterPro" id="IPR023365">
    <property type="entry name" value="Sortase_dom-sf"/>
</dbReference>
<dbReference type="RefSeq" id="WP_115312059.1">
    <property type="nucleotide sequence ID" value="NZ_UGTH01000001.1"/>
</dbReference>
<dbReference type="Proteomes" id="UP000254777">
    <property type="component" value="Unassembled WGS sequence"/>
</dbReference>
<proteinExistence type="predicted"/>
<keyword evidence="3" id="KW-0812">Transmembrane</keyword>
<protein>
    <submittedName>
        <fullName evidence="4">Sortase (Surface protein transpeptidase)</fullName>
    </submittedName>
</protein>
<dbReference type="NCBIfam" id="TIGR01076">
    <property type="entry name" value="sortase_fam"/>
    <property type="match status" value="1"/>
</dbReference>
<evidence type="ECO:0000256" key="3">
    <source>
        <dbReference type="SAM" id="Phobius"/>
    </source>
</evidence>
<evidence type="ECO:0000256" key="1">
    <source>
        <dbReference type="ARBA" id="ARBA00022801"/>
    </source>
</evidence>
<gene>
    <name evidence="4" type="ORF">NCTC11088_00927</name>
</gene>
<evidence type="ECO:0000256" key="2">
    <source>
        <dbReference type="PIRSR" id="PIRSR605754-1"/>
    </source>
</evidence>
<keyword evidence="3" id="KW-1133">Transmembrane helix</keyword>
<feature type="active site" description="Acyl-thioester intermediate" evidence="2">
    <location>
        <position position="184"/>
    </location>
</feature>
<evidence type="ECO:0000313" key="5">
    <source>
        <dbReference type="Proteomes" id="UP000254777"/>
    </source>
</evidence>
<dbReference type="EMBL" id="UGTH01000001">
    <property type="protein sequence ID" value="SUB75141.1"/>
    <property type="molecule type" value="Genomic_DNA"/>
</dbReference>
<accession>A0A379DC34</accession>
<dbReference type="GO" id="GO:0016787">
    <property type="term" value="F:hydrolase activity"/>
    <property type="evidence" value="ECO:0007669"/>
    <property type="project" value="UniProtKB-KW"/>
</dbReference>
<name>A0A379DC34_9FIRM</name>